<accession>A0ACC2GWG7</accession>
<reference evidence="1" key="1">
    <citation type="submission" date="2021-05" db="EMBL/GenBank/DDBJ databases">
        <authorList>
            <person name="Pan Q."/>
            <person name="Jouanno E."/>
            <person name="Zahm M."/>
            <person name="Klopp C."/>
            <person name="Cabau C."/>
            <person name="Louis A."/>
            <person name="Berthelot C."/>
            <person name="Parey E."/>
            <person name="Roest Crollius H."/>
            <person name="Montfort J."/>
            <person name="Robinson-Rechavi M."/>
            <person name="Bouchez O."/>
            <person name="Lampietro C."/>
            <person name="Lopez Roques C."/>
            <person name="Donnadieu C."/>
            <person name="Postlethwait J."/>
            <person name="Bobe J."/>
            <person name="Dillon D."/>
            <person name="Chandos A."/>
            <person name="von Hippel F."/>
            <person name="Guiguen Y."/>
        </authorList>
    </citation>
    <scope>NUCLEOTIDE SEQUENCE</scope>
    <source>
        <strain evidence="1">YG-Jan2019</strain>
    </source>
</reference>
<organism evidence="1 2">
    <name type="scientific">Dallia pectoralis</name>
    <name type="common">Alaska blackfish</name>
    <dbReference type="NCBI Taxonomy" id="75939"/>
    <lineage>
        <taxon>Eukaryota</taxon>
        <taxon>Metazoa</taxon>
        <taxon>Chordata</taxon>
        <taxon>Craniata</taxon>
        <taxon>Vertebrata</taxon>
        <taxon>Euteleostomi</taxon>
        <taxon>Actinopterygii</taxon>
        <taxon>Neopterygii</taxon>
        <taxon>Teleostei</taxon>
        <taxon>Protacanthopterygii</taxon>
        <taxon>Esociformes</taxon>
        <taxon>Umbridae</taxon>
        <taxon>Dallia</taxon>
    </lineage>
</organism>
<sequence>MASTFSDDYECFTFDRVIEEGDVLFEIKACYESDNFRGNPQCASGIMMNMNSQCLVIDGDMFLFESRTNEESTSPDGDAVIHFRPYKSDQEKDCLAFAIYVKDCVVVCCENGDKKEIKAKQLAEVPLSINGTRHGAIFYQHKIPGKSNLFTFESSLAPRWFLGFDYNESFDSWFLVLRKVEDEVDKMCEMEVQLY</sequence>
<dbReference type="EMBL" id="CM055735">
    <property type="protein sequence ID" value="KAJ8007821.1"/>
    <property type="molecule type" value="Genomic_DNA"/>
</dbReference>
<proteinExistence type="predicted"/>
<dbReference type="Proteomes" id="UP001157502">
    <property type="component" value="Chromosome 8"/>
</dbReference>
<keyword evidence="2" id="KW-1185">Reference proteome</keyword>
<gene>
    <name evidence="1" type="ORF">DPEC_G00098180</name>
</gene>
<comment type="caution">
    <text evidence="1">The sequence shown here is derived from an EMBL/GenBank/DDBJ whole genome shotgun (WGS) entry which is preliminary data.</text>
</comment>
<protein>
    <submittedName>
        <fullName evidence="1">Uncharacterized protein</fullName>
    </submittedName>
</protein>
<name>A0ACC2GWG7_DALPE</name>
<evidence type="ECO:0000313" key="2">
    <source>
        <dbReference type="Proteomes" id="UP001157502"/>
    </source>
</evidence>
<evidence type="ECO:0000313" key="1">
    <source>
        <dbReference type="EMBL" id="KAJ8007821.1"/>
    </source>
</evidence>